<dbReference type="InterPro" id="IPR052517">
    <property type="entry name" value="GlcG_carb_metab_protein"/>
</dbReference>
<keyword evidence="2" id="KW-1185">Reference proteome</keyword>
<proteinExistence type="predicted"/>
<comment type="caution">
    <text evidence="1">The sequence shown here is derived from an EMBL/GenBank/DDBJ whole genome shotgun (WGS) entry which is preliminary data.</text>
</comment>
<organism evidence="1 2">
    <name type="scientific">Thauera sedimentorum</name>
    <dbReference type="NCBI Taxonomy" id="2767595"/>
    <lineage>
        <taxon>Bacteria</taxon>
        <taxon>Pseudomonadati</taxon>
        <taxon>Pseudomonadota</taxon>
        <taxon>Betaproteobacteria</taxon>
        <taxon>Rhodocyclales</taxon>
        <taxon>Zoogloeaceae</taxon>
        <taxon>Thauera</taxon>
    </lineage>
</organism>
<name>A0ABR9B631_9RHOO</name>
<dbReference type="PANTHER" id="PTHR34309:SF1">
    <property type="entry name" value="PROTEIN GLCG"/>
    <property type="match status" value="1"/>
</dbReference>
<evidence type="ECO:0000313" key="2">
    <source>
        <dbReference type="Proteomes" id="UP000603602"/>
    </source>
</evidence>
<dbReference type="Gene3D" id="3.30.450.150">
    <property type="entry name" value="Haem-degrading domain"/>
    <property type="match status" value="1"/>
</dbReference>
<dbReference type="Proteomes" id="UP000603602">
    <property type="component" value="Unassembled WGS sequence"/>
</dbReference>
<reference evidence="2" key="1">
    <citation type="submission" date="2023-07" db="EMBL/GenBank/DDBJ databases">
        <title>Thauera sp. CAU 1555 isolated from sand of Yaerae Beach.</title>
        <authorList>
            <person name="Kim W."/>
        </authorList>
    </citation>
    <scope>NUCLEOTIDE SEQUENCE [LARGE SCALE GENOMIC DNA]</scope>
    <source>
        <strain evidence="2">CAU 1555</strain>
    </source>
</reference>
<accession>A0ABR9B631</accession>
<dbReference type="PANTHER" id="PTHR34309">
    <property type="entry name" value="SLR1406 PROTEIN"/>
    <property type="match status" value="1"/>
</dbReference>
<evidence type="ECO:0000313" key="1">
    <source>
        <dbReference type="EMBL" id="MBD8501828.1"/>
    </source>
</evidence>
<dbReference type="Pfam" id="PF03928">
    <property type="entry name" value="HbpS-like"/>
    <property type="match status" value="1"/>
</dbReference>
<dbReference type="InterPro" id="IPR038084">
    <property type="entry name" value="PduO/GlcC-like_sf"/>
</dbReference>
<gene>
    <name evidence="1" type="ORF">IFO67_02930</name>
</gene>
<dbReference type="EMBL" id="JACYTO010000001">
    <property type="protein sequence ID" value="MBD8501828.1"/>
    <property type="molecule type" value="Genomic_DNA"/>
</dbReference>
<sequence>MSKSSFRTAVPSLTWQGASLAVEAALRRAEELGIRVNAAVVDCGGTTLSFLRMTGAFAASADIAVDKAWNAATFGFATDQWMQLIGDSERLRLGLAMRPRVSVIGGGLPIVLDGERVGGIGVSGGTEAEDIDCARAALAALGAAEVTV</sequence>
<dbReference type="SUPFAM" id="SSF143744">
    <property type="entry name" value="GlcG-like"/>
    <property type="match status" value="1"/>
</dbReference>
<dbReference type="RefSeq" id="WP_187716649.1">
    <property type="nucleotide sequence ID" value="NZ_JACTAH010000001.1"/>
</dbReference>
<protein>
    <submittedName>
        <fullName evidence="1">Heme-binding protein</fullName>
    </submittedName>
</protein>
<dbReference type="InterPro" id="IPR005624">
    <property type="entry name" value="PduO/GlcC-like"/>
</dbReference>